<dbReference type="Gene3D" id="1.10.287.1080">
    <property type="entry name" value="MazG-like"/>
    <property type="match status" value="2"/>
</dbReference>
<dbReference type="InterPro" id="IPR011551">
    <property type="entry name" value="NTP_PyrPHydrolase_MazG"/>
</dbReference>
<organism evidence="2 3">
    <name type="scientific">Candidatus Microbacterium stercoravium</name>
    <dbReference type="NCBI Taxonomy" id="2838697"/>
    <lineage>
        <taxon>Bacteria</taxon>
        <taxon>Bacillati</taxon>
        <taxon>Actinomycetota</taxon>
        <taxon>Actinomycetes</taxon>
        <taxon>Micrococcales</taxon>
        <taxon>Microbacteriaceae</taxon>
        <taxon>Microbacterium</taxon>
    </lineage>
</organism>
<dbReference type="InterPro" id="IPR004518">
    <property type="entry name" value="MazG-like_dom"/>
</dbReference>
<dbReference type="GO" id="GO:0046047">
    <property type="term" value="P:TTP catabolic process"/>
    <property type="evidence" value="ECO:0007669"/>
    <property type="project" value="TreeGrafter"/>
</dbReference>
<proteinExistence type="predicted"/>
<dbReference type="NCBIfam" id="TIGR00444">
    <property type="entry name" value="mazG"/>
    <property type="match status" value="1"/>
</dbReference>
<dbReference type="GO" id="GO:0006203">
    <property type="term" value="P:dGTP catabolic process"/>
    <property type="evidence" value="ECO:0007669"/>
    <property type="project" value="TreeGrafter"/>
</dbReference>
<sequence>MRNSGGVMGMGDELQRAADVMDQVRQRCVWSREMTHEKLVPYLTEEAAEVIDAVESGSADDLREELGDLLWQVLFHSAVSEEFTIDDVAAGLADKMVRRHPHVFAGEEAPTAERVLELWNAAKVAEKRSRTSVLDGVPASMPALALAQKVLGKGEKVGVGLELVEEIQAVEALEQADQEALLPETEEELGDTILGLVALARARGWDAERALRGRVRAFVDEVREAEQG</sequence>
<gene>
    <name evidence="2" type="ORF">H9800_08160</name>
</gene>
<evidence type="ECO:0000313" key="3">
    <source>
        <dbReference type="Proteomes" id="UP000824220"/>
    </source>
</evidence>
<dbReference type="PANTHER" id="PTHR30522">
    <property type="entry name" value="NUCLEOSIDE TRIPHOSPHATE PYROPHOSPHOHYDROLASE"/>
    <property type="match status" value="1"/>
</dbReference>
<dbReference type="EMBL" id="DXAM01000114">
    <property type="protein sequence ID" value="HJA04819.1"/>
    <property type="molecule type" value="Genomic_DNA"/>
</dbReference>
<dbReference type="PANTHER" id="PTHR30522:SF0">
    <property type="entry name" value="NUCLEOSIDE TRIPHOSPHATE PYROPHOSPHOHYDROLASE"/>
    <property type="match status" value="1"/>
</dbReference>
<evidence type="ECO:0000313" key="2">
    <source>
        <dbReference type="EMBL" id="HJA04819.1"/>
    </source>
</evidence>
<evidence type="ECO:0000259" key="1">
    <source>
        <dbReference type="Pfam" id="PF03819"/>
    </source>
</evidence>
<dbReference type="GO" id="GO:0046052">
    <property type="term" value="P:UTP catabolic process"/>
    <property type="evidence" value="ECO:0007669"/>
    <property type="project" value="TreeGrafter"/>
</dbReference>
<comment type="caution">
    <text evidence="2">The sequence shown here is derived from an EMBL/GenBank/DDBJ whole genome shotgun (WGS) entry which is preliminary data.</text>
</comment>
<reference evidence="2" key="2">
    <citation type="submission" date="2021-04" db="EMBL/GenBank/DDBJ databases">
        <authorList>
            <person name="Gilroy R."/>
        </authorList>
    </citation>
    <scope>NUCLEOTIDE SEQUENCE</scope>
    <source>
        <strain evidence="2">ChiHjej8B7-3636</strain>
    </source>
</reference>
<accession>A0A9D2H6R1</accession>
<dbReference type="Proteomes" id="UP000824220">
    <property type="component" value="Unassembled WGS sequence"/>
</dbReference>
<dbReference type="InterPro" id="IPR048015">
    <property type="entry name" value="NTP-PPase_MazG-like_N"/>
</dbReference>
<dbReference type="AlphaFoldDB" id="A0A9D2H6R1"/>
<protein>
    <submittedName>
        <fullName evidence="2">MazG family protein</fullName>
    </submittedName>
</protein>
<dbReference type="Pfam" id="PF03819">
    <property type="entry name" value="MazG"/>
    <property type="match status" value="1"/>
</dbReference>
<dbReference type="GO" id="GO:0046081">
    <property type="term" value="P:dUTP catabolic process"/>
    <property type="evidence" value="ECO:0007669"/>
    <property type="project" value="TreeGrafter"/>
</dbReference>
<dbReference type="GO" id="GO:0046061">
    <property type="term" value="P:dATP catabolic process"/>
    <property type="evidence" value="ECO:0007669"/>
    <property type="project" value="TreeGrafter"/>
</dbReference>
<feature type="domain" description="NTP pyrophosphohydrolase MazG-like" evidence="1">
    <location>
        <begin position="35"/>
        <end position="104"/>
    </location>
</feature>
<name>A0A9D2H6R1_9MICO</name>
<dbReference type="GO" id="GO:0047429">
    <property type="term" value="F:nucleoside triphosphate diphosphatase activity"/>
    <property type="evidence" value="ECO:0007669"/>
    <property type="project" value="TreeGrafter"/>
</dbReference>
<dbReference type="SUPFAM" id="SSF101386">
    <property type="entry name" value="all-alpha NTP pyrophosphatases"/>
    <property type="match status" value="2"/>
</dbReference>
<dbReference type="GO" id="GO:0046076">
    <property type="term" value="P:dTTP catabolic process"/>
    <property type="evidence" value="ECO:0007669"/>
    <property type="project" value="TreeGrafter"/>
</dbReference>
<reference evidence="2" key="1">
    <citation type="journal article" date="2021" name="PeerJ">
        <title>Extensive microbial diversity within the chicken gut microbiome revealed by metagenomics and culture.</title>
        <authorList>
            <person name="Gilroy R."/>
            <person name="Ravi A."/>
            <person name="Getino M."/>
            <person name="Pursley I."/>
            <person name="Horton D.L."/>
            <person name="Alikhan N.F."/>
            <person name="Baker D."/>
            <person name="Gharbi K."/>
            <person name="Hall N."/>
            <person name="Watson M."/>
            <person name="Adriaenssens E.M."/>
            <person name="Foster-Nyarko E."/>
            <person name="Jarju S."/>
            <person name="Secka A."/>
            <person name="Antonio M."/>
            <person name="Oren A."/>
            <person name="Chaudhuri R.R."/>
            <person name="La Ragione R."/>
            <person name="Hildebrand F."/>
            <person name="Pallen M.J."/>
        </authorList>
    </citation>
    <scope>NUCLEOTIDE SEQUENCE</scope>
    <source>
        <strain evidence="2">ChiHjej8B7-3636</strain>
    </source>
</reference>
<dbReference type="CDD" id="cd11528">
    <property type="entry name" value="NTP-PPase_MazG_Nterm"/>
    <property type="match status" value="1"/>
</dbReference>